<dbReference type="Pfam" id="PF02558">
    <property type="entry name" value="ApbA"/>
    <property type="match status" value="1"/>
</dbReference>
<comment type="catalytic activity">
    <reaction evidence="10 11">
        <text>(R)-pantoate + NADP(+) = 2-dehydropantoate + NADPH + H(+)</text>
        <dbReference type="Rhea" id="RHEA:16233"/>
        <dbReference type="ChEBI" id="CHEBI:11561"/>
        <dbReference type="ChEBI" id="CHEBI:15378"/>
        <dbReference type="ChEBI" id="CHEBI:15980"/>
        <dbReference type="ChEBI" id="CHEBI:57783"/>
        <dbReference type="ChEBI" id="CHEBI:58349"/>
        <dbReference type="EC" id="1.1.1.169"/>
    </reaction>
</comment>
<dbReference type="GO" id="GO:0008677">
    <property type="term" value="F:2-dehydropantoate 2-reductase activity"/>
    <property type="evidence" value="ECO:0007669"/>
    <property type="project" value="UniProtKB-EC"/>
</dbReference>
<reference evidence="14 15" key="1">
    <citation type="submission" date="2021-01" db="EMBL/GenBank/DDBJ databases">
        <title>Genomic Encyclopedia of Type Strains, Phase IV (KMG-IV): sequencing the most valuable type-strain genomes for metagenomic binning, comparative biology and taxonomic classification.</title>
        <authorList>
            <person name="Goeker M."/>
        </authorList>
    </citation>
    <scope>NUCLEOTIDE SEQUENCE [LARGE SCALE GENOMIC DNA]</scope>
    <source>
        <strain evidence="14 15">DSM 25879</strain>
    </source>
</reference>
<evidence type="ECO:0000256" key="6">
    <source>
        <dbReference type="ARBA" id="ARBA00022655"/>
    </source>
</evidence>
<gene>
    <name evidence="14" type="ORF">JOC95_000734</name>
</gene>
<evidence type="ECO:0000259" key="13">
    <source>
        <dbReference type="Pfam" id="PF08546"/>
    </source>
</evidence>
<evidence type="ECO:0000313" key="15">
    <source>
        <dbReference type="Proteomes" id="UP000737402"/>
    </source>
</evidence>
<dbReference type="Gene3D" id="1.10.1040.10">
    <property type="entry name" value="N-(1-d-carboxylethyl)-l-norvaline Dehydrogenase, domain 2"/>
    <property type="match status" value="1"/>
</dbReference>
<keyword evidence="7 11" id="KW-0521">NADP</keyword>
<dbReference type="SUPFAM" id="SSF51735">
    <property type="entry name" value="NAD(P)-binding Rossmann-fold domains"/>
    <property type="match status" value="1"/>
</dbReference>
<accession>A0ABS2NW48</accession>
<dbReference type="EMBL" id="JAFBED010000002">
    <property type="protein sequence ID" value="MBM7618885.1"/>
    <property type="molecule type" value="Genomic_DNA"/>
</dbReference>
<dbReference type="InterPro" id="IPR003710">
    <property type="entry name" value="ApbA"/>
</dbReference>
<dbReference type="PANTHER" id="PTHR43765">
    <property type="entry name" value="2-DEHYDROPANTOATE 2-REDUCTASE-RELATED"/>
    <property type="match status" value="1"/>
</dbReference>
<dbReference type="InterPro" id="IPR013328">
    <property type="entry name" value="6PGD_dom2"/>
</dbReference>
<dbReference type="InterPro" id="IPR008927">
    <property type="entry name" value="6-PGluconate_DH-like_C_sf"/>
</dbReference>
<evidence type="ECO:0000256" key="5">
    <source>
        <dbReference type="ARBA" id="ARBA00019465"/>
    </source>
</evidence>
<name>A0ABS2NW48_9BACI</name>
<dbReference type="Proteomes" id="UP000737402">
    <property type="component" value="Unassembled WGS sequence"/>
</dbReference>
<comment type="function">
    <text evidence="1 11">Catalyzes the NADPH-dependent reduction of ketopantoate into pantoic acid.</text>
</comment>
<dbReference type="InterPro" id="IPR013752">
    <property type="entry name" value="KPA_reductase"/>
</dbReference>
<dbReference type="Pfam" id="PF08546">
    <property type="entry name" value="ApbA_C"/>
    <property type="match status" value="1"/>
</dbReference>
<dbReference type="InterPro" id="IPR036291">
    <property type="entry name" value="NAD(P)-bd_dom_sf"/>
</dbReference>
<comment type="caution">
    <text evidence="14">The sequence shown here is derived from an EMBL/GenBank/DDBJ whole genome shotgun (WGS) entry which is preliminary data.</text>
</comment>
<dbReference type="NCBIfam" id="NF005093">
    <property type="entry name" value="PRK06522.2-4"/>
    <property type="match status" value="1"/>
</dbReference>
<dbReference type="RefSeq" id="WP_204413466.1">
    <property type="nucleotide sequence ID" value="NZ_JAFBED010000002.1"/>
</dbReference>
<dbReference type="SUPFAM" id="SSF48179">
    <property type="entry name" value="6-phosphogluconate dehydrogenase C-terminal domain-like"/>
    <property type="match status" value="1"/>
</dbReference>
<feature type="domain" description="Ketopantoate reductase C-terminal" evidence="13">
    <location>
        <begin position="183"/>
        <end position="298"/>
    </location>
</feature>
<evidence type="ECO:0000259" key="12">
    <source>
        <dbReference type="Pfam" id="PF02558"/>
    </source>
</evidence>
<dbReference type="PANTHER" id="PTHR43765:SF2">
    <property type="entry name" value="2-DEHYDROPANTOATE 2-REDUCTASE"/>
    <property type="match status" value="1"/>
</dbReference>
<protein>
    <recommendedName>
        <fullName evidence="5 11">2-dehydropantoate 2-reductase</fullName>
        <ecNumber evidence="4 11">1.1.1.169</ecNumber>
    </recommendedName>
    <alternativeName>
        <fullName evidence="9 11">Ketopantoate reductase</fullName>
    </alternativeName>
</protein>
<keyword evidence="6 11" id="KW-0566">Pantothenate biosynthesis</keyword>
<dbReference type="Gene3D" id="3.40.50.720">
    <property type="entry name" value="NAD(P)-binding Rossmann-like Domain"/>
    <property type="match status" value="1"/>
</dbReference>
<keyword evidence="8 11" id="KW-0560">Oxidoreductase</keyword>
<feature type="domain" description="Ketopantoate reductase N-terminal" evidence="12">
    <location>
        <begin position="4"/>
        <end position="150"/>
    </location>
</feature>
<comment type="similarity">
    <text evidence="3 11">Belongs to the ketopantoate reductase family.</text>
</comment>
<keyword evidence="15" id="KW-1185">Reference proteome</keyword>
<dbReference type="NCBIfam" id="TIGR00745">
    <property type="entry name" value="apbA_panE"/>
    <property type="match status" value="1"/>
</dbReference>
<evidence type="ECO:0000256" key="3">
    <source>
        <dbReference type="ARBA" id="ARBA00007870"/>
    </source>
</evidence>
<evidence type="ECO:0000256" key="1">
    <source>
        <dbReference type="ARBA" id="ARBA00002919"/>
    </source>
</evidence>
<comment type="pathway">
    <text evidence="2 11">Cofactor biosynthesis; (R)-pantothenate biosynthesis; (R)-pantoate from 3-methyl-2-oxobutanoate: step 2/2.</text>
</comment>
<proteinExistence type="inferred from homology"/>
<evidence type="ECO:0000256" key="10">
    <source>
        <dbReference type="ARBA" id="ARBA00048793"/>
    </source>
</evidence>
<dbReference type="InterPro" id="IPR013332">
    <property type="entry name" value="KPR_N"/>
</dbReference>
<evidence type="ECO:0000256" key="7">
    <source>
        <dbReference type="ARBA" id="ARBA00022857"/>
    </source>
</evidence>
<evidence type="ECO:0000256" key="4">
    <source>
        <dbReference type="ARBA" id="ARBA00013014"/>
    </source>
</evidence>
<dbReference type="InterPro" id="IPR050838">
    <property type="entry name" value="Ketopantoate_reductase"/>
</dbReference>
<organism evidence="14 15">
    <name type="scientific">Sutcliffiella tianshenii</name>
    <dbReference type="NCBI Taxonomy" id="1463404"/>
    <lineage>
        <taxon>Bacteria</taxon>
        <taxon>Bacillati</taxon>
        <taxon>Bacillota</taxon>
        <taxon>Bacilli</taxon>
        <taxon>Bacillales</taxon>
        <taxon>Bacillaceae</taxon>
        <taxon>Sutcliffiella</taxon>
    </lineage>
</organism>
<evidence type="ECO:0000256" key="9">
    <source>
        <dbReference type="ARBA" id="ARBA00032024"/>
    </source>
</evidence>
<evidence type="ECO:0000256" key="11">
    <source>
        <dbReference type="RuleBase" id="RU362068"/>
    </source>
</evidence>
<dbReference type="EC" id="1.1.1.169" evidence="4 11"/>
<evidence type="ECO:0000313" key="14">
    <source>
        <dbReference type="EMBL" id="MBM7618885.1"/>
    </source>
</evidence>
<evidence type="ECO:0000256" key="8">
    <source>
        <dbReference type="ARBA" id="ARBA00023002"/>
    </source>
</evidence>
<evidence type="ECO:0000256" key="2">
    <source>
        <dbReference type="ARBA" id="ARBA00004994"/>
    </source>
</evidence>
<sequence length="313" mass="35952">MMKIGIIGAGAIGLLYAYQFSPIFPVTLYTKRMHQCKLLKEKGITLMENNSPAMNRKVQVKHISDMVKLEDDVILVAVKQYALHEIMPHLMGLNKEQSVLFLQNGMGHLDLAGRINAAKPLIGVVEHGVKKLDDVTIIWTGKGMTKVAPLRKDCMDKQFLTLWEEGLEDCFPVQTRDNHKIMLTEKLIVNAIINPLTTLYRVKNGQLVQNRFYKNAMITLYEEISFLIDEEKKEEVWNHVLNVCRNTAENWSSMQRDIENGRRTEVEAILGYVIFSAKEQGKTVPLTEFIYTSIKGLEENHLYTTELRIEEER</sequence>